<dbReference type="EMBL" id="FUZI01000014">
    <property type="protein sequence ID" value="SKC34199.1"/>
    <property type="molecule type" value="Genomic_DNA"/>
</dbReference>
<sequence>MRTSDLFEQAMAGKLGIRTKRFGQTVFDALIALNVKEKNAIKWAGLIAGQFGKLKKDSLDIE</sequence>
<organism evidence="1 2">
    <name type="scientific">Photobacterium piscicola</name>
    <dbReference type="NCBI Taxonomy" id="1378299"/>
    <lineage>
        <taxon>Bacteria</taxon>
        <taxon>Pseudomonadati</taxon>
        <taxon>Pseudomonadota</taxon>
        <taxon>Gammaproteobacteria</taxon>
        <taxon>Vibrionales</taxon>
        <taxon>Vibrionaceae</taxon>
        <taxon>Photobacterium</taxon>
    </lineage>
</organism>
<evidence type="ECO:0000313" key="1">
    <source>
        <dbReference type="EMBL" id="SKC34199.1"/>
    </source>
</evidence>
<evidence type="ECO:0000313" key="2">
    <source>
        <dbReference type="Proteomes" id="UP000189966"/>
    </source>
</evidence>
<accession>A0A1T5I4Z2</accession>
<dbReference type="Proteomes" id="UP000189966">
    <property type="component" value="Unassembled WGS sequence"/>
</dbReference>
<reference evidence="1 2" key="1">
    <citation type="submission" date="2017-02" db="EMBL/GenBank/DDBJ databases">
        <authorList>
            <person name="Peterson S.W."/>
        </authorList>
    </citation>
    <scope>NUCLEOTIDE SEQUENCE [LARGE SCALE GENOMIC DNA]</scope>
    <source>
        <strain evidence="2">type strain: NCCB 100098</strain>
    </source>
</reference>
<proteinExistence type="predicted"/>
<gene>
    <name evidence="1" type="ORF">CZ809_03811</name>
</gene>
<dbReference type="AlphaFoldDB" id="A0A1T5I4Z2"/>
<protein>
    <submittedName>
        <fullName evidence="1">Uncharacterized protein</fullName>
    </submittedName>
</protein>
<name>A0A1T5I4Z2_9GAMM</name>